<evidence type="ECO:0000256" key="19">
    <source>
        <dbReference type="ARBA" id="ARBA00048679"/>
    </source>
</evidence>
<feature type="compositionally biased region" description="Pro residues" evidence="20">
    <location>
        <begin position="1279"/>
        <end position="1288"/>
    </location>
</feature>
<dbReference type="PROSITE" id="PS50234">
    <property type="entry name" value="VWFA"/>
    <property type="match status" value="1"/>
</dbReference>
<feature type="compositionally biased region" description="Basic and acidic residues" evidence="20">
    <location>
        <begin position="547"/>
        <end position="556"/>
    </location>
</feature>
<feature type="compositionally biased region" description="Low complexity" evidence="20">
    <location>
        <begin position="1855"/>
        <end position="1875"/>
    </location>
</feature>
<dbReference type="FunFam" id="3.40.50.410:FF:000013">
    <property type="entry name" value="inter-alpha-trypsin inhibitor heavy chain H2"/>
    <property type="match status" value="1"/>
</dbReference>
<dbReference type="Pfam" id="PF08487">
    <property type="entry name" value="VIT"/>
    <property type="match status" value="1"/>
</dbReference>
<feature type="region of interest" description="Disordered" evidence="20">
    <location>
        <begin position="790"/>
        <end position="825"/>
    </location>
</feature>
<keyword evidence="7" id="KW-0964">Secreted</keyword>
<feature type="region of interest" description="Disordered" evidence="20">
    <location>
        <begin position="541"/>
        <end position="560"/>
    </location>
</feature>
<evidence type="ECO:0000256" key="17">
    <source>
        <dbReference type="ARBA" id="ARBA00023180"/>
    </source>
</evidence>
<feature type="compositionally biased region" description="Polar residues" evidence="20">
    <location>
        <begin position="1196"/>
        <end position="1214"/>
    </location>
</feature>
<feature type="region of interest" description="Disordered" evidence="20">
    <location>
        <begin position="1488"/>
        <end position="1606"/>
    </location>
</feature>
<dbReference type="EC" id="2.7.11.1" evidence="5"/>
<feature type="compositionally biased region" description="Polar residues" evidence="20">
    <location>
        <begin position="1890"/>
        <end position="1902"/>
    </location>
</feature>
<dbReference type="Proteomes" id="UP001152622">
    <property type="component" value="Chromosome 3"/>
</dbReference>
<dbReference type="GO" id="GO:0004674">
    <property type="term" value="F:protein serine/threonine kinase activity"/>
    <property type="evidence" value="ECO:0007669"/>
    <property type="project" value="UniProtKB-KW"/>
</dbReference>
<dbReference type="InterPro" id="IPR024678">
    <property type="entry name" value="Kinase_OSR1/WNK_CCT"/>
</dbReference>
<feature type="compositionally biased region" description="Polar residues" evidence="20">
    <location>
        <begin position="1435"/>
        <end position="1444"/>
    </location>
</feature>
<dbReference type="GO" id="GO:0005576">
    <property type="term" value="C:extracellular region"/>
    <property type="evidence" value="ECO:0007669"/>
    <property type="project" value="UniProtKB-SubCell"/>
</dbReference>
<feature type="domain" description="VIT" evidence="23">
    <location>
        <begin position="2370"/>
        <end position="2499"/>
    </location>
</feature>
<evidence type="ECO:0000256" key="14">
    <source>
        <dbReference type="ARBA" id="ARBA00022777"/>
    </source>
</evidence>
<dbReference type="InterPro" id="IPR002035">
    <property type="entry name" value="VWF_A"/>
</dbReference>
<dbReference type="EMBL" id="JAINUF010000003">
    <property type="protein sequence ID" value="KAJ8370866.1"/>
    <property type="molecule type" value="Genomic_DNA"/>
</dbReference>
<dbReference type="InterPro" id="IPR013694">
    <property type="entry name" value="VIT"/>
</dbReference>
<evidence type="ECO:0000259" key="21">
    <source>
        <dbReference type="PROSITE" id="PS50011"/>
    </source>
</evidence>
<feature type="compositionally biased region" description="Basic and acidic residues" evidence="20">
    <location>
        <begin position="1915"/>
        <end position="1926"/>
    </location>
</feature>
<evidence type="ECO:0000256" key="15">
    <source>
        <dbReference type="ARBA" id="ARBA00022840"/>
    </source>
</evidence>
<feature type="compositionally biased region" description="Low complexity" evidence="20">
    <location>
        <begin position="1247"/>
        <end position="1278"/>
    </location>
</feature>
<feature type="compositionally biased region" description="Pro residues" evidence="20">
    <location>
        <begin position="1130"/>
        <end position="1140"/>
    </location>
</feature>
<dbReference type="InterPro" id="IPR011009">
    <property type="entry name" value="Kinase-like_dom_sf"/>
</dbReference>
<dbReference type="Pfam" id="PF00069">
    <property type="entry name" value="Pkinase"/>
    <property type="match status" value="1"/>
</dbReference>
<dbReference type="Pfam" id="PF12202">
    <property type="entry name" value="OSR1_C"/>
    <property type="match status" value="1"/>
</dbReference>
<feature type="compositionally biased region" description="Low complexity" evidence="20">
    <location>
        <begin position="1176"/>
        <end position="1189"/>
    </location>
</feature>
<feature type="compositionally biased region" description="Polar residues" evidence="20">
    <location>
        <begin position="1963"/>
        <end position="1973"/>
    </location>
</feature>
<evidence type="ECO:0000259" key="22">
    <source>
        <dbReference type="PROSITE" id="PS50234"/>
    </source>
</evidence>
<feature type="compositionally biased region" description="Polar residues" evidence="20">
    <location>
        <begin position="2100"/>
        <end position="2113"/>
    </location>
</feature>
<dbReference type="PROSITE" id="PS00108">
    <property type="entry name" value="PROTEIN_KINASE_ST"/>
    <property type="match status" value="1"/>
</dbReference>
<evidence type="ECO:0000256" key="3">
    <source>
        <dbReference type="ARBA" id="ARBA00004613"/>
    </source>
</evidence>
<dbReference type="GO" id="GO:0004867">
    <property type="term" value="F:serine-type endopeptidase inhibitor activity"/>
    <property type="evidence" value="ECO:0007669"/>
    <property type="project" value="UniProtKB-KW"/>
</dbReference>
<evidence type="ECO:0000259" key="23">
    <source>
        <dbReference type="PROSITE" id="PS51468"/>
    </source>
</evidence>
<keyword evidence="8" id="KW-0723">Serine/threonine-protein kinase</keyword>
<feature type="region of interest" description="Disordered" evidence="20">
    <location>
        <begin position="751"/>
        <end position="770"/>
    </location>
</feature>
<evidence type="ECO:0000256" key="18">
    <source>
        <dbReference type="ARBA" id="ARBA00047899"/>
    </source>
</evidence>
<dbReference type="FunFam" id="3.10.20.90:FF:000012">
    <property type="entry name" value="Serine/threonine-protein kinase WNK1 isoform 2"/>
    <property type="match status" value="1"/>
</dbReference>
<dbReference type="Gene3D" id="3.30.200.20">
    <property type="entry name" value="Phosphorylase Kinase, domain 1"/>
    <property type="match status" value="1"/>
</dbReference>
<dbReference type="PROSITE" id="PS51468">
    <property type="entry name" value="VIT"/>
    <property type="match status" value="1"/>
</dbReference>
<keyword evidence="15" id="KW-0067">ATP-binding</keyword>
<dbReference type="InterPro" id="IPR000719">
    <property type="entry name" value="Prot_kinase_dom"/>
</dbReference>
<evidence type="ECO:0000256" key="16">
    <source>
        <dbReference type="ARBA" id="ARBA00022900"/>
    </source>
</evidence>
<dbReference type="Gene3D" id="1.10.510.10">
    <property type="entry name" value="Transferase(Phosphotransferase) domain 1"/>
    <property type="match status" value="1"/>
</dbReference>
<evidence type="ECO:0000256" key="7">
    <source>
        <dbReference type="ARBA" id="ARBA00022525"/>
    </source>
</evidence>
<comment type="catalytic activity">
    <reaction evidence="18">
        <text>L-threonyl-[protein] + ATP = O-phospho-L-threonyl-[protein] + ADP + H(+)</text>
        <dbReference type="Rhea" id="RHEA:46608"/>
        <dbReference type="Rhea" id="RHEA-COMP:11060"/>
        <dbReference type="Rhea" id="RHEA-COMP:11605"/>
        <dbReference type="ChEBI" id="CHEBI:15378"/>
        <dbReference type="ChEBI" id="CHEBI:30013"/>
        <dbReference type="ChEBI" id="CHEBI:30616"/>
        <dbReference type="ChEBI" id="CHEBI:61977"/>
        <dbReference type="ChEBI" id="CHEBI:456216"/>
        <dbReference type="EC" id="2.7.11.1"/>
    </reaction>
</comment>
<dbReference type="GO" id="GO:0005737">
    <property type="term" value="C:cytoplasm"/>
    <property type="evidence" value="ECO:0007669"/>
    <property type="project" value="UniProtKB-SubCell"/>
</dbReference>
<feature type="compositionally biased region" description="Basic and acidic residues" evidence="20">
    <location>
        <begin position="2943"/>
        <end position="2959"/>
    </location>
</feature>
<feature type="compositionally biased region" description="Low complexity" evidence="20">
    <location>
        <begin position="2151"/>
        <end position="2176"/>
    </location>
</feature>
<dbReference type="CDD" id="cd13983">
    <property type="entry name" value="STKc_WNK"/>
    <property type="match status" value="1"/>
</dbReference>
<dbReference type="Pfam" id="PF00092">
    <property type="entry name" value="VWA"/>
    <property type="match status" value="1"/>
</dbReference>
<dbReference type="SMART" id="SM00327">
    <property type="entry name" value="VWA"/>
    <property type="match status" value="1"/>
</dbReference>
<organism evidence="24 25">
    <name type="scientific">Synaphobranchus kaupii</name>
    <name type="common">Kaup's arrowtooth eel</name>
    <dbReference type="NCBI Taxonomy" id="118154"/>
    <lineage>
        <taxon>Eukaryota</taxon>
        <taxon>Metazoa</taxon>
        <taxon>Chordata</taxon>
        <taxon>Craniata</taxon>
        <taxon>Vertebrata</taxon>
        <taxon>Euteleostomi</taxon>
        <taxon>Actinopterygii</taxon>
        <taxon>Neopterygii</taxon>
        <taxon>Teleostei</taxon>
        <taxon>Anguilliformes</taxon>
        <taxon>Synaphobranchidae</taxon>
        <taxon>Synaphobranchus</taxon>
    </lineage>
</organism>
<feature type="domain" description="VWFA" evidence="22">
    <location>
        <begin position="2624"/>
        <end position="2806"/>
    </location>
</feature>
<proteinExistence type="inferred from homology"/>
<feature type="compositionally biased region" description="Low complexity" evidence="20">
    <location>
        <begin position="1225"/>
        <end position="1236"/>
    </location>
</feature>
<feature type="region of interest" description="Disordered" evidence="20">
    <location>
        <begin position="841"/>
        <end position="885"/>
    </location>
</feature>
<comment type="subcellular location">
    <subcellularLocation>
        <location evidence="2">Cytoplasm</location>
    </subcellularLocation>
    <subcellularLocation>
        <location evidence="3">Secreted</location>
    </subcellularLocation>
</comment>
<keyword evidence="25" id="KW-1185">Reference proteome</keyword>
<dbReference type="Gene3D" id="3.10.20.90">
    <property type="entry name" value="Phosphatidylinositol 3-kinase Catalytic Subunit, Chain A, domain 1"/>
    <property type="match status" value="2"/>
</dbReference>
<evidence type="ECO:0000256" key="12">
    <source>
        <dbReference type="ARBA" id="ARBA00022729"/>
    </source>
</evidence>
<feature type="region of interest" description="Disordered" evidence="20">
    <location>
        <begin position="709"/>
        <end position="732"/>
    </location>
</feature>
<feature type="compositionally biased region" description="Polar residues" evidence="20">
    <location>
        <begin position="2053"/>
        <end position="2075"/>
    </location>
</feature>
<feature type="compositionally biased region" description="Pro residues" evidence="20">
    <location>
        <begin position="799"/>
        <end position="817"/>
    </location>
</feature>
<dbReference type="SMART" id="SM00609">
    <property type="entry name" value="VIT"/>
    <property type="match status" value="1"/>
</dbReference>
<dbReference type="InterPro" id="IPR036465">
    <property type="entry name" value="vWFA_dom_sf"/>
</dbReference>
<feature type="domain" description="Protein kinase" evidence="21">
    <location>
        <begin position="189"/>
        <end position="447"/>
    </location>
</feature>
<dbReference type="SMART" id="SM00220">
    <property type="entry name" value="S_TKc"/>
    <property type="match status" value="1"/>
</dbReference>
<dbReference type="PROSITE" id="PS50011">
    <property type="entry name" value="PROTEIN_KINASE_DOM"/>
    <property type="match status" value="1"/>
</dbReference>
<feature type="compositionally biased region" description="Basic residues" evidence="20">
    <location>
        <begin position="2034"/>
        <end position="2046"/>
    </location>
</feature>
<feature type="compositionally biased region" description="Polar residues" evidence="20">
    <location>
        <begin position="119"/>
        <end position="136"/>
    </location>
</feature>
<comment type="cofactor">
    <cofactor evidence="1">
        <name>Mg(2+)</name>
        <dbReference type="ChEBI" id="CHEBI:18420"/>
    </cofactor>
</comment>
<evidence type="ECO:0000256" key="1">
    <source>
        <dbReference type="ARBA" id="ARBA00001946"/>
    </source>
</evidence>
<feature type="compositionally biased region" description="Polar residues" evidence="20">
    <location>
        <begin position="1749"/>
        <end position="1761"/>
    </location>
</feature>
<dbReference type="FunFam" id="1.10.510.10:FF:000006">
    <property type="entry name" value="Serine/threonine-protein kinase WNK1 isoform 2"/>
    <property type="match status" value="1"/>
</dbReference>
<feature type="compositionally biased region" description="Basic residues" evidence="20">
    <location>
        <begin position="1330"/>
        <end position="1341"/>
    </location>
</feature>
<dbReference type="FunFam" id="3.10.20.90:FF:000007">
    <property type="entry name" value="Serine/threonine-protein kinase WNK1 isoform 1"/>
    <property type="match status" value="1"/>
</dbReference>
<dbReference type="FunFam" id="3.30.200.20:FF:000494">
    <property type="entry name" value="serine/threonine-protein kinase WNK2 isoform X2"/>
    <property type="match status" value="1"/>
</dbReference>
<comment type="catalytic activity">
    <reaction evidence="19">
        <text>L-seryl-[protein] + ATP = O-phospho-L-seryl-[protein] + ADP + H(+)</text>
        <dbReference type="Rhea" id="RHEA:17989"/>
        <dbReference type="Rhea" id="RHEA-COMP:9863"/>
        <dbReference type="Rhea" id="RHEA-COMP:11604"/>
        <dbReference type="ChEBI" id="CHEBI:15378"/>
        <dbReference type="ChEBI" id="CHEBI:29999"/>
        <dbReference type="ChEBI" id="CHEBI:30616"/>
        <dbReference type="ChEBI" id="CHEBI:83421"/>
        <dbReference type="ChEBI" id="CHEBI:456216"/>
        <dbReference type="EC" id="2.7.11.1"/>
    </reaction>
</comment>
<dbReference type="SUPFAM" id="SSF53300">
    <property type="entry name" value="vWA-like"/>
    <property type="match status" value="1"/>
</dbReference>
<accession>A0A9Q1G145</accession>
<comment type="similarity">
    <text evidence="4">Belongs to the ITIH family.</text>
</comment>
<evidence type="ECO:0000256" key="4">
    <source>
        <dbReference type="ARBA" id="ARBA00010158"/>
    </source>
</evidence>
<protein>
    <recommendedName>
        <fullName evidence="5">non-specific serine/threonine protein kinase</fullName>
        <ecNumber evidence="5">2.7.11.1</ecNumber>
    </recommendedName>
</protein>
<feature type="region of interest" description="Disordered" evidence="20">
    <location>
        <begin position="2147"/>
        <end position="2186"/>
    </location>
</feature>
<keyword evidence="9" id="KW-0597">Phosphoprotein</keyword>
<dbReference type="Pfam" id="PF24889">
    <property type="entry name" value="CCTL2_WNK"/>
    <property type="match status" value="1"/>
</dbReference>
<feature type="compositionally biased region" description="Low complexity" evidence="20">
    <location>
        <begin position="1903"/>
        <end position="1914"/>
    </location>
</feature>
<evidence type="ECO:0000256" key="10">
    <source>
        <dbReference type="ARBA" id="ARBA00022679"/>
    </source>
</evidence>
<feature type="compositionally biased region" description="Gly residues" evidence="20">
    <location>
        <begin position="860"/>
        <end position="869"/>
    </location>
</feature>
<keyword evidence="14" id="KW-0418">Kinase</keyword>
<sequence length="3252" mass="348567">MESAGESNSDPPLGYKYQSVPNSECELNINMYETISDSNVNNMDTSAVLRGGSDPSAYPPSNYQRIVRQRFIRRSLWFSDSDEQAFEPPECDNRSKILNINLRTIVDRTLGTRGGLTLQEGSSTESQCGQKDSATESVGADEDKDRAGQKCDAAAPSDSAQNAGKAASDENEEEAEMKAVSTSPGGRFLKFDIELGRGSFKTVYKGLDTETWVEVAWCELQDRKLSRVERQRFKEEAEMLKGLQHPNIVRFYDFWESPVKGKKCIVLVTELMTSGTLKTYLRRFKVMKPKVLRSWCRQILKGLHFLHTRTPPIIHRDLKCDNIFITGPTGSVKIGDLGLATLKRASFAKSVIGTPEFMAPEMYEEHYDESVDVYAFGMCMLEMATSEYPYSECQNAAQIYRKVTSGVKPASFNKVTDPEIKEIIGECICQKKEERYSIKDLLNHAFFAEDTGVRVELAEDDDGKKSSIALKLWVEDPKKLKGKYKDSGAIEFTFDLEKEVPEGVAQEMVESGFFLESDVKIVGKSIRDRVSLIKWKRERTIPSGDGEEPRDREGPEAPRTTPVVLQVPAVRALQAGHPAPHESEEAESDQHARHCNLPASVTSVTSDSTFDSGLGSTVYSDSHSSQHSVLYQSLQEPVPAGPSATQQRRCSVPCVTQEPVLSHAPPRCDYRCEALGVTAGGRRGSASVIETLRTRPQLHPLFRPCCCGRGPGPQGDRARGRGSPPTEGEGRFPLRDALVLLQVSALPWDCRRHSDSSADAPERRQHPNPVRRPHYCLACMALLLKPRAGGGAGGGPAGSPAPPACPCEGAPRPPATPPASRTSLDSTDLSYLHKSLQHIISRKPGSSHLKAPAPSEAGQGWSGTDGPGVKGLTAPTAAQASGTRYAAENRRAHMLGVPAASAVAQVVQQSYQHTAQPFLVGPSTAQLSQPPAQVYPAAVPPVQQTQQPAGQHQQPVQTLPIATPIVQQIQQPVPAFSTAQQIQQPVPAFSTVASSAQCIQTTPLPPTNQFQPHFHTAAFQSQLSMGQGVPQPGPEGQISTTLPPAHFTQFPPPYPVIPTGSALAGAEAYPHPAVPLPSSFPSTNTAPAPPAYFTPVQAGGALQAPGSAALQCPSATPSVPLLAMAMPIHSAPPPGPPPQQGYPCSLQNGVKTEAPPLQHVPTPPHLLMQQAPPTNLNPASVPAPALPVSELPAQKSAEQMSSSCPSDPGQQSRPQVPVPAHLGQPVVSSPPAKSAPDTGPAALGLDQNQDPGPGPQPAGAQTAAAGPAGAGHPLGQQPQAPPEPGPEEPGPEKQVPIQGYDSVNSDAASGKEMSDGGEGMHCSGKADGKARKHHRRSTRTRSRQERTTKAKLSMLNVCNTGDKMVECQLETHNHKMVTFKFDLDGDAPEEIATYMVENDFILPIEKEIFIEQLKDIVDKAEDMLSEDTEGERSSDQGTSPQQGHTAGLPGGECLKTPQGQANQPVYQQNVLHTGKRWFIICPVAESPTPAKETASSTATSAAQPSTAKEPAGSPSVSLPPEGAAPLQETLRPGGSPAPPLVPSTSTPGASVTPPAPLPEQRGAQTQDLNGNMGEARPGQAQPSVAPGAGSDVLSADEPPGAHPVSVPPVHALKQVAEVTCSPSVVTDIPCCPIAPPLSLDVTMSSLPPAQDPHHPGQGDPTHPPVVLQQPFAMPMQPSMGGAKPASQPQSPAQALPAAAQQAGPGESDGEGPPRVEFVDSTIKTLDEKLRNLLYQEYAPSHPAGGAVDTASSGTEVGNSPPVSDGQAGERPPKKGDPLPLIPEGADGAGALSDSAVAASTRTSTKETITSSSSRSGPKSRFQIIPTPLDVVRRFSVVSAEDEATAKTRNNRYSAPPDFYPDGPSSSGPGPRGSLPRARTSVSVDVAVHSLQLSSDSGEENSLSKAPKAPPAGGHAHSEHSGSDLMKKAVAFLRRSGRRSSTQSSDSPGRQGCGGNAPPVHVTSLHSHSYVSSDNDSEFEDADMRKELQRLREKHMKEISELQAHQRGEIELLYSKLGKPLPPIVGFLHAAPPTGRRRRASKHKLKAGKLLNPVVQQLKNVSSKPSDGESAVSSGDSAKGSDLVGSSTSSNGSTLPSSTSEPVQTQQPCSLKGSLSSDNIYSGFHSDGTGTPALGQGSTLKRLCLGKDRSSRSANSSGAAAVASNQNQQQHSAAAVSTPPPHQSAAGFAQVQTNNSNNKKGTFTDDLHKLVDDWAKETLAAAHARPSLNQMRLQRRWQDLEAGPAPAGVQEVKYSRPLGAVKYQLPLSCPMTAALAPAMPPPMSNHSMAGLQPGYMAPAGQCGGALPTPMYASQWPGMAGSIGPVGVLGAPGAVPFPSMGNPGLQGSGHKTEAMVTVIRGVLFFSLLLASSSSRLVRRGIPTNDLDIYSFHVKSTVSSRYAVTVITSRVANRADEPREVDFHVELPKNAFISKFNMTIGGKAYSGVVKKKEEAEKQYSEAVSRGQSAGLVSAVGRTLEEFKTSVTVAAHSKVTFELTYEELLKRRLGKYQLLIKAKPTQVVKDFKIDVEIFERQGIRFLETQGGLASNDLASAVITNLTDKEALVHFSPSVEQQQCPSCGDKGLSGELLVVYDVNRPTSQGVLQVVNGYFVHYFAPSGLSRIPKNVVFIIDHSGSMSGTKMRQTREAMLKILDDLHEEDHFGLISFDGHVTPWEDNLVPVNSDYLALARTFVQNINSRGMTNINSAVLKGVEMLAKFEESHSQKQSASILILLTDGDPTIGETDVNEIQKNVREAIRKRYTLYCLGFGYDVDYKFLNRMSLENDGLARRIYEDSDAALQLQGFYEEVATPLLLDVQMNYTGAANVTHTSFGQYYDGSELVVAGQINHNDLETFTAEIKAKTKGNDLIFREVFTESEKDASKNLDLYIFETSIQRLWAYLTVQQLLERQVLLPEEQQMAVREQVLALSLKHNFVTPLTSMVVTKPEGERAQVANKPKEGKRPAPAPPGSAAVAANPQSHFRLQSVPMLLGSSGFPAQIDPMAELRPKIHHHPQNRQPSPNFIIVPMAGFNPQIHDLHRPAPKSVLLKVLLPAQGQNTSICFNVDVDKDMIPKEPVFKLLHDPATGVSINGEAVQRGSFLKLEVHKDECHIKANITGIMVTQKGKETFMLWTDNATSHHCDGITIALQNEVLGIAVENISVNILLHKTSNDSFLWLDIRLQTPIPGAKGLLGRSPVSYVIKETSPLVKLEILGKEVLATRVSAVDYSTHVKTTVDCWLVPFSSVVPESVLEILGL</sequence>
<dbReference type="InterPro" id="IPR050588">
    <property type="entry name" value="WNK_Ser-Thr_kinase"/>
</dbReference>
<feature type="region of interest" description="Disordered" evidence="20">
    <location>
        <begin position="1838"/>
        <end position="1982"/>
    </location>
</feature>
<gene>
    <name evidence="24" type="ORF">SKAU_G00108940</name>
</gene>
<evidence type="ECO:0000256" key="2">
    <source>
        <dbReference type="ARBA" id="ARBA00004496"/>
    </source>
</evidence>
<keyword evidence="16" id="KW-0722">Serine protease inhibitor</keyword>
<evidence type="ECO:0000256" key="20">
    <source>
        <dbReference type="SAM" id="MobiDB-lite"/>
    </source>
</evidence>
<keyword evidence="13" id="KW-0547">Nucleotide-binding</keyword>
<feature type="compositionally biased region" description="Basic and acidic residues" evidence="20">
    <location>
        <begin position="751"/>
        <end position="765"/>
    </location>
</feature>
<feature type="region of interest" description="Disordered" evidence="20">
    <location>
        <begin position="2943"/>
        <end position="2971"/>
    </location>
</feature>
<dbReference type="PANTHER" id="PTHR13902">
    <property type="entry name" value="SERINE/THREONINE-PROTEIN KINASE WNK WITH NO LYSINE -RELATED"/>
    <property type="match status" value="1"/>
</dbReference>
<feature type="region of interest" description="Disordered" evidence="20">
    <location>
        <begin position="1644"/>
        <end position="1716"/>
    </location>
</feature>
<evidence type="ECO:0000256" key="8">
    <source>
        <dbReference type="ARBA" id="ARBA00022527"/>
    </source>
</evidence>
<comment type="caution">
    <text evidence="24">The sequence shown here is derived from an EMBL/GenBank/DDBJ whole genome shotgun (WGS) entry which is preliminary data.</text>
</comment>
<feature type="compositionally biased region" description="Low complexity" evidence="20">
    <location>
        <begin position="1784"/>
        <end position="1820"/>
    </location>
</feature>
<feature type="compositionally biased region" description="Low complexity" evidence="20">
    <location>
        <begin position="1488"/>
        <end position="1507"/>
    </location>
</feature>
<keyword evidence="12" id="KW-0732">Signal</keyword>
<feature type="compositionally biased region" description="Low complexity" evidence="20">
    <location>
        <begin position="1938"/>
        <end position="1949"/>
    </location>
</feature>
<evidence type="ECO:0000313" key="25">
    <source>
        <dbReference type="Proteomes" id="UP001152622"/>
    </source>
</evidence>
<dbReference type="InterPro" id="IPR008271">
    <property type="entry name" value="Ser/Thr_kinase_AS"/>
</dbReference>
<dbReference type="GO" id="GO:0005524">
    <property type="term" value="F:ATP binding"/>
    <property type="evidence" value="ECO:0007669"/>
    <property type="project" value="UniProtKB-KW"/>
</dbReference>
<feature type="region of interest" description="Disordered" evidence="20">
    <location>
        <begin position="1423"/>
        <end position="1459"/>
    </location>
</feature>
<feature type="compositionally biased region" description="Low complexity" evidence="20">
    <location>
        <begin position="2079"/>
        <end position="2099"/>
    </location>
</feature>
<reference evidence="24" key="1">
    <citation type="journal article" date="2023" name="Science">
        <title>Genome structures resolve the early diversification of teleost fishes.</title>
        <authorList>
            <person name="Parey E."/>
            <person name="Louis A."/>
            <person name="Montfort J."/>
            <person name="Bouchez O."/>
            <person name="Roques C."/>
            <person name="Iampietro C."/>
            <person name="Lluch J."/>
            <person name="Castinel A."/>
            <person name="Donnadieu C."/>
            <person name="Desvignes T."/>
            <person name="Floi Bucao C."/>
            <person name="Jouanno E."/>
            <person name="Wen M."/>
            <person name="Mejri S."/>
            <person name="Dirks R."/>
            <person name="Jansen H."/>
            <person name="Henkel C."/>
            <person name="Chen W.J."/>
            <person name="Zahm M."/>
            <person name="Cabau C."/>
            <person name="Klopp C."/>
            <person name="Thompson A.W."/>
            <person name="Robinson-Rechavi M."/>
            <person name="Braasch I."/>
            <person name="Lecointre G."/>
            <person name="Bobe J."/>
            <person name="Postlethwait J.H."/>
            <person name="Berthelot C."/>
            <person name="Roest Crollius H."/>
            <person name="Guiguen Y."/>
        </authorList>
    </citation>
    <scope>NUCLEOTIDE SEQUENCE</scope>
    <source>
        <strain evidence="24">WJC10195</strain>
    </source>
</reference>
<feature type="region of interest" description="Disordered" evidence="20">
    <location>
        <begin position="1740"/>
        <end position="1825"/>
    </location>
</feature>
<evidence type="ECO:0000256" key="5">
    <source>
        <dbReference type="ARBA" id="ARBA00012513"/>
    </source>
</evidence>
<keyword evidence="10" id="KW-0808">Transferase</keyword>
<feature type="region of interest" description="Disordered" evidence="20">
    <location>
        <begin position="2027"/>
        <end position="2113"/>
    </location>
</feature>
<keyword evidence="6" id="KW-0963">Cytoplasm</keyword>
<name>A0A9Q1G145_SYNKA</name>
<evidence type="ECO:0000256" key="11">
    <source>
        <dbReference type="ARBA" id="ARBA00022690"/>
    </source>
</evidence>
<dbReference type="SUPFAM" id="SSF56112">
    <property type="entry name" value="Protein kinase-like (PK-like)"/>
    <property type="match status" value="1"/>
</dbReference>
<evidence type="ECO:0000256" key="13">
    <source>
        <dbReference type="ARBA" id="ARBA00022741"/>
    </source>
</evidence>
<evidence type="ECO:0000313" key="24">
    <source>
        <dbReference type="EMBL" id="KAJ8370866.1"/>
    </source>
</evidence>
<evidence type="ECO:0000256" key="9">
    <source>
        <dbReference type="ARBA" id="ARBA00022553"/>
    </source>
</evidence>
<keyword evidence="17" id="KW-0325">Glycoprotein</keyword>
<dbReference type="Gene3D" id="3.40.50.410">
    <property type="entry name" value="von Willebrand factor, type A domain"/>
    <property type="match status" value="1"/>
</dbReference>
<feature type="region of interest" description="Disordered" evidence="20">
    <location>
        <begin position="1127"/>
        <end position="1347"/>
    </location>
</feature>
<feature type="compositionally biased region" description="Low complexity" evidence="20">
    <location>
        <begin position="1684"/>
        <end position="1705"/>
    </location>
</feature>
<feature type="region of interest" description="Disordered" evidence="20">
    <location>
        <begin position="116"/>
        <end position="181"/>
    </location>
</feature>
<evidence type="ECO:0000256" key="6">
    <source>
        <dbReference type="ARBA" id="ARBA00022490"/>
    </source>
</evidence>
<dbReference type="InterPro" id="IPR056865">
    <property type="entry name" value="CCTL2_WNK"/>
</dbReference>
<dbReference type="OrthoDB" id="4062651at2759"/>
<keyword evidence="11" id="KW-0646">Protease inhibitor</keyword>